<protein>
    <recommendedName>
        <fullName evidence="5">Heptosyltransferase</fullName>
    </recommendedName>
</protein>
<dbReference type="GO" id="GO:0008713">
    <property type="term" value="F:ADP-heptose-lipopolysaccharide heptosyltransferase activity"/>
    <property type="evidence" value="ECO:0007669"/>
    <property type="project" value="TreeGrafter"/>
</dbReference>
<comment type="caution">
    <text evidence="3">The sequence shown here is derived from an EMBL/GenBank/DDBJ whole genome shotgun (WGS) entry which is preliminary data.</text>
</comment>
<dbReference type="EMBL" id="JMIU01000001">
    <property type="protein sequence ID" value="KDN96634.1"/>
    <property type="molecule type" value="Genomic_DNA"/>
</dbReference>
<name>A0A066ZWI1_HYDMR</name>
<dbReference type="GO" id="GO:0009244">
    <property type="term" value="P:lipopolysaccharide core region biosynthetic process"/>
    <property type="evidence" value="ECO:0007669"/>
    <property type="project" value="TreeGrafter"/>
</dbReference>
<evidence type="ECO:0000256" key="2">
    <source>
        <dbReference type="ARBA" id="ARBA00022679"/>
    </source>
</evidence>
<dbReference type="AlphaFoldDB" id="A0A066ZWI1"/>
<dbReference type="CDD" id="cd03789">
    <property type="entry name" value="GT9_LPS_heptosyltransferase"/>
    <property type="match status" value="1"/>
</dbReference>
<evidence type="ECO:0000256" key="1">
    <source>
        <dbReference type="ARBA" id="ARBA00022676"/>
    </source>
</evidence>
<evidence type="ECO:0008006" key="5">
    <source>
        <dbReference type="Google" id="ProtNLM"/>
    </source>
</evidence>
<accession>A0A066ZWI1</accession>
<dbReference type="InterPro" id="IPR002201">
    <property type="entry name" value="Glyco_trans_9"/>
</dbReference>
<evidence type="ECO:0000313" key="3">
    <source>
        <dbReference type="EMBL" id="KDN96634.1"/>
    </source>
</evidence>
<proteinExistence type="predicted"/>
<evidence type="ECO:0000313" key="4">
    <source>
        <dbReference type="Proteomes" id="UP000027341"/>
    </source>
</evidence>
<dbReference type="Pfam" id="PF01075">
    <property type="entry name" value="Glyco_transf_9"/>
    <property type="match status" value="1"/>
</dbReference>
<keyword evidence="1" id="KW-0328">Glycosyltransferase</keyword>
<dbReference type="Proteomes" id="UP000027341">
    <property type="component" value="Unassembled WGS sequence"/>
</dbReference>
<dbReference type="InterPro" id="IPR051199">
    <property type="entry name" value="LPS_LOS_Heptosyltrfase"/>
</dbReference>
<gene>
    <name evidence="3" type="ORF">EI16_10300</name>
</gene>
<keyword evidence="4" id="KW-1185">Reference proteome</keyword>
<dbReference type="GO" id="GO:0005829">
    <property type="term" value="C:cytosol"/>
    <property type="evidence" value="ECO:0007669"/>
    <property type="project" value="TreeGrafter"/>
</dbReference>
<dbReference type="SUPFAM" id="SSF53756">
    <property type="entry name" value="UDP-Glycosyltransferase/glycogen phosphorylase"/>
    <property type="match status" value="1"/>
</dbReference>
<keyword evidence="2" id="KW-0808">Transferase</keyword>
<dbReference type="Gene3D" id="3.40.50.2000">
    <property type="entry name" value="Glycogen Phosphorylase B"/>
    <property type="match status" value="2"/>
</dbReference>
<dbReference type="STRING" id="28885.EI16_10300"/>
<sequence>MFSSPFFRELRRAFPNAHIVNMVGSLTYPIMQNCPYVDEVWLFNKSESWATMKKIKAEGFDLAFLATGNLRSALMVYLAGVPNRVGYDNDGTGPLLTVQMHQEFHSRYRPENMFDYLRAIGITPQGVFDREVWVSDEDKTYAKSWFESNTAGQKIFAFNPFSTDPKRRWTDSGWKETLTQIIARGIKPVMLVGKNEVEQGKQLLDAWGLPDIDVQSHSVTQTAAILSYVDFVVGPDSGFIHMTLAVSKPHVIGLFNVVPPISCFPVHDSRHIAIIEDTLDCCPCYLYKAKDVCPNELKCMTSLKAEKVLAAIDSLA</sequence>
<dbReference type="PANTHER" id="PTHR30160">
    <property type="entry name" value="TETRAACYLDISACCHARIDE 4'-KINASE-RELATED"/>
    <property type="match status" value="1"/>
</dbReference>
<organism evidence="3 4">
    <name type="scientific">Hydrogenovibrio marinus</name>
    <dbReference type="NCBI Taxonomy" id="28885"/>
    <lineage>
        <taxon>Bacteria</taxon>
        <taxon>Pseudomonadati</taxon>
        <taxon>Pseudomonadota</taxon>
        <taxon>Gammaproteobacteria</taxon>
        <taxon>Thiotrichales</taxon>
        <taxon>Piscirickettsiaceae</taxon>
        <taxon>Hydrogenovibrio</taxon>
    </lineage>
</organism>
<reference evidence="3 4" key="1">
    <citation type="submission" date="2014-04" db="EMBL/GenBank/DDBJ databases">
        <title>Draft genome sequence of Hydrogenovibrio marinus MH-110, a model organism for aerobic H2 metabolism.</title>
        <authorList>
            <person name="Cha H.J."/>
            <person name="Jo B.H."/>
            <person name="Hwang B.H."/>
        </authorList>
    </citation>
    <scope>NUCLEOTIDE SEQUENCE [LARGE SCALE GENOMIC DNA]</scope>
    <source>
        <strain evidence="3 4">MH-110</strain>
    </source>
</reference>